<gene>
    <name evidence="3" type="ORF">BKCO1_1000424</name>
</gene>
<dbReference type="RefSeq" id="XP_020135051.1">
    <property type="nucleotide sequence ID" value="XM_020269820.1"/>
</dbReference>
<dbReference type="Proteomes" id="UP000183809">
    <property type="component" value="Unassembled WGS sequence"/>
</dbReference>
<dbReference type="GO" id="GO:0031593">
    <property type="term" value="F:polyubiquitin modification-dependent protein binding"/>
    <property type="evidence" value="ECO:0007669"/>
    <property type="project" value="TreeGrafter"/>
</dbReference>
<feature type="region of interest" description="Disordered" evidence="1">
    <location>
        <begin position="946"/>
        <end position="972"/>
    </location>
</feature>
<accession>A0A1J9RHV1</accession>
<comment type="caution">
    <text evidence="3">The sequence shown here is derived from an EMBL/GenBank/DDBJ whole genome shotgun (WGS) entry which is preliminary data.</text>
</comment>
<feature type="compositionally biased region" description="Basic and acidic residues" evidence="1">
    <location>
        <begin position="106"/>
        <end position="117"/>
    </location>
</feature>
<feature type="compositionally biased region" description="Polar residues" evidence="1">
    <location>
        <begin position="1038"/>
        <end position="1061"/>
    </location>
</feature>
<dbReference type="GeneID" id="31010079"/>
<feature type="compositionally biased region" description="Polar residues" evidence="1">
    <location>
        <begin position="1117"/>
        <end position="1127"/>
    </location>
</feature>
<dbReference type="STRING" id="236234.A0A1J9RHV1"/>
<dbReference type="Pfam" id="PF12937">
    <property type="entry name" value="F-box-like"/>
    <property type="match status" value="1"/>
</dbReference>
<feature type="compositionally biased region" description="Acidic residues" evidence="1">
    <location>
        <begin position="1164"/>
        <end position="1178"/>
    </location>
</feature>
<dbReference type="Gene3D" id="2.130.10.10">
    <property type="entry name" value="YVTN repeat-like/Quinoprotein amine dehydrogenase"/>
    <property type="match status" value="1"/>
</dbReference>
<dbReference type="SMART" id="SM00726">
    <property type="entry name" value="UIM"/>
    <property type="match status" value="3"/>
</dbReference>
<dbReference type="GO" id="GO:0043161">
    <property type="term" value="P:proteasome-mediated ubiquitin-dependent protein catabolic process"/>
    <property type="evidence" value="ECO:0007669"/>
    <property type="project" value="TreeGrafter"/>
</dbReference>
<reference evidence="3 4" key="1">
    <citation type="submission" date="2016-10" db="EMBL/GenBank/DDBJ databases">
        <title>Proteomics and genomics reveal pathogen-plant mechanisms compatible with a hemibiotrophic lifestyle of Diplodia corticola.</title>
        <authorList>
            <person name="Fernandes I."/>
            <person name="De Jonge R."/>
            <person name="Van De Peer Y."/>
            <person name="Devreese B."/>
            <person name="Alves A."/>
            <person name="Esteves A.C."/>
        </authorList>
    </citation>
    <scope>NUCLEOTIDE SEQUENCE [LARGE SCALE GENOMIC DNA]</scope>
    <source>
        <strain evidence="3 4">CBS 112549</strain>
    </source>
</reference>
<dbReference type="InterPro" id="IPR003903">
    <property type="entry name" value="UIM_dom"/>
</dbReference>
<dbReference type="SUPFAM" id="SSF81383">
    <property type="entry name" value="F-box domain"/>
    <property type="match status" value="1"/>
</dbReference>
<dbReference type="EMBL" id="MNUE01000001">
    <property type="protein sequence ID" value="OJD40208.1"/>
    <property type="molecule type" value="Genomic_DNA"/>
</dbReference>
<dbReference type="GO" id="GO:0008540">
    <property type="term" value="C:proteasome regulatory particle, base subcomplex"/>
    <property type="evidence" value="ECO:0007669"/>
    <property type="project" value="TreeGrafter"/>
</dbReference>
<dbReference type="PROSITE" id="PS50181">
    <property type="entry name" value="FBOX"/>
    <property type="match status" value="1"/>
</dbReference>
<feature type="region of interest" description="Disordered" evidence="1">
    <location>
        <begin position="1109"/>
        <end position="1195"/>
    </location>
</feature>
<dbReference type="AlphaFoldDB" id="A0A1J9RHV1"/>
<dbReference type="InterPro" id="IPR001810">
    <property type="entry name" value="F-box_dom"/>
</dbReference>
<dbReference type="CDD" id="cd09917">
    <property type="entry name" value="F-box_SF"/>
    <property type="match status" value="1"/>
</dbReference>
<protein>
    <submittedName>
        <fullName evidence="3">F-box and wd domain protein</fullName>
    </submittedName>
</protein>
<dbReference type="InterPro" id="IPR015943">
    <property type="entry name" value="WD40/YVTN_repeat-like_dom_sf"/>
</dbReference>
<dbReference type="PROSITE" id="PS50330">
    <property type="entry name" value="UIM"/>
    <property type="match status" value="1"/>
</dbReference>
<proteinExistence type="predicted"/>
<dbReference type="OrthoDB" id="2095648at2759"/>
<feature type="region of interest" description="Disordered" evidence="1">
    <location>
        <begin position="55"/>
        <end position="147"/>
    </location>
</feature>
<dbReference type="SUPFAM" id="SSF50978">
    <property type="entry name" value="WD40 repeat-like"/>
    <property type="match status" value="1"/>
</dbReference>
<dbReference type="InterPro" id="IPR027040">
    <property type="entry name" value="PSMD4"/>
</dbReference>
<keyword evidence="4" id="KW-1185">Reference proteome</keyword>
<feature type="region of interest" description="Disordered" evidence="1">
    <location>
        <begin position="1030"/>
        <end position="1066"/>
    </location>
</feature>
<dbReference type="InterPro" id="IPR036047">
    <property type="entry name" value="F-box-like_dom_sf"/>
</dbReference>
<feature type="compositionally biased region" description="Basic and acidic residues" evidence="1">
    <location>
        <begin position="7"/>
        <end position="19"/>
    </location>
</feature>
<organism evidence="3 4">
    <name type="scientific">Diplodia corticola</name>
    <dbReference type="NCBI Taxonomy" id="236234"/>
    <lineage>
        <taxon>Eukaryota</taxon>
        <taxon>Fungi</taxon>
        <taxon>Dikarya</taxon>
        <taxon>Ascomycota</taxon>
        <taxon>Pezizomycotina</taxon>
        <taxon>Dothideomycetes</taxon>
        <taxon>Dothideomycetes incertae sedis</taxon>
        <taxon>Botryosphaeriales</taxon>
        <taxon>Botryosphaeriaceae</taxon>
        <taxon>Diplodia</taxon>
    </lineage>
</organism>
<evidence type="ECO:0000313" key="4">
    <source>
        <dbReference type="Proteomes" id="UP000183809"/>
    </source>
</evidence>
<dbReference type="InterPro" id="IPR036322">
    <property type="entry name" value="WD40_repeat_dom_sf"/>
</dbReference>
<feature type="domain" description="F-box" evidence="2">
    <location>
        <begin position="162"/>
        <end position="208"/>
    </location>
</feature>
<sequence length="1195" mass="129430">MLASHLDNGRGMKKEERMLKAGAPVESPRAVGTHPSTFYPRIFMHSELSDVITNASTKSVAPESPAPSQHGLDSADRLPPLRSGSAVGADIGAPDATGDALPGAHARADLDANENARLKKPSPPPRNRIAEYENALSPSPQRKPEGPIFEVIKKSRKAGDRSSPVAKLPNEILTHALSHLPPNDLSAVALVSRRFHSLVTTPHAWRVAFARYFPGPDSITIGADYVAEDGDQETLRSDRRAFARLTALASWRSEYILRTRLLRSLGRGKPMALPTQSANSRSSTNQTPQAIIMYNSQLFTTVNHLHATFGSGFNKRLPLFIHGANDIGMASTSDPSAGKPDGWGLSDPQFFLQFFERFPGEAQWGLGSGNLVGNPNVLDVSQPYGMVHGEGSPGGSIYYRSTEEMRGRFLALPMELSSPELGIPRLLVSTEAISSVWIAKSASVPTLSEGLVGMLCGSSSGVVSAYSLGTNGLQDSRLGRGELTARWVLSPGVPIIALAVDDAYSPRRQGQERIWCIALNALGELFHLTKFPKRPTVPKGTRVDEPILERLAWATGRTVYWNIVEPSRRIARPDPYRERTVDGSYSPRSSWNGMCLTEEQIKAETLEINAFLRMKPIDFRTMCLGWDMRRRMEVDFAGDDSNSAGEALVVFDCGLEEDSLASAKRFTRLKVPTQSESKPMPREVADIVNATQPSLFGGTDAPSRPPSTTRPRQSSVLSSSAVSPESQDLVEEWRCSLLSFNGAKSVEVTTTTLDASMYATMTLSEDPIFGFSGSSTASSPYSSPFSDQSQPANPADVPGQRARFVAAGTDTGSIFVWDMRTAVAKSTDLVNTIEPVRIIYTDSPQISCLAMSGLYLVHGGNDGLVQAWDPLASSMQPIRTLNSRFSSRARRRLVQAQASPQGVGINLFAAGAICLDPDPTVLRGMVSLGTHLRYWSYSSSAADQYKSNKRRVRRSERGSNNGGSGPGFSASGRSKINAFISAEKHEMEREKINRQREADRLAGRFGVDLLDDEEQALAYATMLSQEALATEAEKNKQSEASSVISDTPTIPATMTPSSSPPVKNEEELDADLAEAIRLSLQENEGSTPAFGELPAAPIDNGFDIPIRYAKGRKASPPASSSHQTSWAEPNEAGGAGSSKEKEMDDLEYAIQLSLAEERSRAEQFGEDENGNADSEADEFPALAPVPGAKGKRRAW</sequence>
<feature type="region of interest" description="Disordered" evidence="1">
    <location>
        <begin position="690"/>
        <end position="723"/>
    </location>
</feature>
<dbReference type="GO" id="GO:0005634">
    <property type="term" value="C:nucleus"/>
    <property type="evidence" value="ECO:0007669"/>
    <property type="project" value="TreeGrafter"/>
</dbReference>
<feature type="region of interest" description="Disordered" evidence="1">
    <location>
        <begin position="1"/>
        <end position="34"/>
    </location>
</feature>
<dbReference type="PANTHER" id="PTHR10223">
    <property type="entry name" value="26S PROTEASOME NON-ATPASE REGULATORY SUBUNIT 4"/>
    <property type="match status" value="1"/>
</dbReference>
<evidence type="ECO:0000259" key="2">
    <source>
        <dbReference type="PROSITE" id="PS50181"/>
    </source>
</evidence>
<name>A0A1J9RHV1_9PEZI</name>
<dbReference type="PANTHER" id="PTHR10223:SF2">
    <property type="entry name" value="F-BOX AND WD DOMAIN PROTEIN (AFU_ORTHOLOGUE AFUA_6G11400)"/>
    <property type="match status" value="1"/>
</dbReference>
<dbReference type="SMART" id="SM00256">
    <property type="entry name" value="FBOX"/>
    <property type="match status" value="1"/>
</dbReference>
<dbReference type="Gene3D" id="1.20.1280.50">
    <property type="match status" value="1"/>
</dbReference>
<evidence type="ECO:0000313" key="3">
    <source>
        <dbReference type="EMBL" id="OJD40208.1"/>
    </source>
</evidence>
<feature type="compositionally biased region" description="Low complexity" evidence="1">
    <location>
        <begin position="706"/>
        <end position="723"/>
    </location>
</feature>
<evidence type="ECO:0000256" key="1">
    <source>
        <dbReference type="SAM" id="MobiDB-lite"/>
    </source>
</evidence>
<dbReference type="GO" id="GO:0005829">
    <property type="term" value="C:cytosol"/>
    <property type="evidence" value="ECO:0007669"/>
    <property type="project" value="TreeGrafter"/>
</dbReference>